<organism evidence="2 3">
    <name type="scientific">Limnoraphis robusta CCNP1315</name>
    <dbReference type="NCBI Taxonomy" id="3110306"/>
    <lineage>
        <taxon>Bacteria</taxon>
        <taxon>Bacillati</taxon>
        <taxon>Cyanobacteriota</taxon>
        <taxon>Cyanophyceae</taxon>
        <taxon>Oscillatoriophycideae</taxon>
        <taxon>Oscillatoriales</taxon>
        <taxon>Sirenicapillariaceae</taxon>
        <taxon>Limnoraphis</taxon>
    </lineage>
</organism>
<protein>
    <submittedName>
        <fullName evidence="2">Uncharacterized protein</fullName>
    </submittedName>
</protein>
<keyword evidence="1" id="KW-0472">Membrane</keyword>
<keyword evidence="1" id="KW-1133">Transmembrane helix</keyword>
<dbReference type="EMBL" id="JAYGHT010000072">
    <property type="protein sequence ID" value="MEA5520004.1"/>
    <property type="molecule type" value="Genomic_DNA"/>
</dbReference>
<reference evidence="2 3" key="1">
    <citation type="submission" date="2023-12" db="EMBL/GenBank/DDBJ databases">
        <title>Baltic Sea Cyanobacteria.</title>
        <authorList>
            <person name="Delbaje E."/>
            <person name="Fewer D.P."/>
            <person name="Shishido T.K."/>
        </authorList>
    </citation>
    <scope>NUCLEOTIDE SEQUENCE [LARGE SCALE GENOMIC DNA]</scope>
    <source>
        <strain evidence="2 3">CCNP 1315</strain>
    </source>
</reference>
<comment type="caution">
    <text evidence="2">The sequence shown here is derived from an EMBL/GenBank/DDBJ whole genome shotgun (WGS) entry which is preliminary data.</text>
</comment>
<sequence>MSCFGLRFRWKTGFPLIESLGFLGFPVWVFFVILQVFREQTARIQQELTQIILEDT</sequence>
<keyword evidence="3" id="KW-1185">Reference proteome</keyword>
<evidence type="ECO:0000313" key="3">
    <source>
        <dbReference type="Proteomes" id="UP001301728"/>
    </source>
</evidence>
<dbReference type="Proteomes" id="UP001301728">
    <property type="component" value="Unassembled WGS sequence"/>
</dbReference>
<dbReference type="RefSeq" id="WP_323217767.1">
    <property type="nucleotide sequence ID" value="NZ_JAYGHT010000072.1"/>
</dbReference>
<proteinExistence type="predicted"/>
<feature type="transmembrane region" description="Helical" evidence="1">
    <location>
        <begin position="20"/>
        <end position="37"/>
    </location>
</feature>
<name>A0ABU5TYN8_9CYAN</name>
<accession>A0ABU5TYN8</accession>
<gene>
    <name evidence="2" type="ORF">VB854_13730</name>
</gene>
<keyword evidence="1" id="KW-0812">Transmembrane</keyword>
<evidence type="ECO:0000256" key="1">
    <source>
        <dbReference type="SAM" id="Phobius"/>
    </source>
</evidence>
<evidence type="ECO:0000313" key="2">
    <source>
        <dbReference type="EMBL" id="MEA5520004.1"/>
    </source>
</evidence>